<comment type="caution">
    <text evidence="1">The sequence shown here is derived from an EMBL/GenBank/DDBJ whole genome shotgun (WGS) entry which is preliminary data.</text>
</comment>
<dbReference type="AlphaFoldDB" id="A0AAV5IRZ1"/>
<accession>A0AAV5IRZ1</accession>
<reference evidence="1 2" key="1">
    <citation type="journal article" date="2021" name="Commun. Biol.">
        <title>The genome of Shorea leprosula (Dipterocarpaceae) highlights the ecological relevance of drought in aseasonal tropical rainforests.</title>
        <authorList>
            <person name="Ng K.K.S."/>
            <person name="Kobayashi M.J."/>
            <person name="Fawcett J.A."/>
            <person name="Hatakeyama M."/>
            <person name="Paape T."/>
            <person name="Ng C.H."/>
            <person name="Ang C.C."/>
            <person name="Tnah L.H."/>
            <person name="Lee C.T."/>
            <person name="Nishiyama T."/>
            <person name="Sese J."/>
            <person name="O'Brien M.J."/>
            <person name="Copetti D."/>
            <person name="Mohd Noor M.I."/>
            <person name="Ong R.C."/>
            <person name="Putra M."/>
            <person name="Sireger I.Z."/>
            <person name="Indrioko S."/>
            <person name="Kosugi Y."/>
            <person name="Izuno A."/>
            <person name="Isagi Y."/>
            <person name="Lee S.L."/>
            <person name="Shimizu K.K."/>
        </authorList>
    </citation>
    <scope>NUCLEOTIDE SEQUENCE [LARGE SCALE GENOMIC DNA]</scope>
    <source>
        <strain evidence="1">214</strain>
    </source>
</reference>
<organism evidence="1 2">
    <name type="scientific">Rubroshorea leprosula</name>
    <dbReference type="NCBI Taxonomy" id="152421"/>
    <lineage>
        <taxon>Eukaryota</taxon>
        <taxon>Viridiplantae</taxon>
        <taxon>Streptophyta</taxon>
        <taxon>Embryophyta</taxon>
        <taxon>Tracheophyta</taxon>
        <taxon>Spermatophyta</taxon>
        <taxon>Magnoliopsida</taxon>
        <taxon>eudicotyledons</taxon>
        <taxon>Gunneridae</taxon>
        <taxon>Pentapetalae</taxon>
        <taxon>rosids</taxon>
        <taxon>malvids</taxon>
        <taxon>Malvales</taxon>
        <taxon>Dipterocarpaceae</taxon>
        <taxon>Rubroshorea</taxon>
    </lineage>
</organism>
<dbReference type="Proteomes" id="UP001054252">
    <property type="component" value="Unassembled WGS sequence"/>
</dbReference>
<name>A0AAV5IRZ1_9ROSI</name>
<proteinExistence type="predicted"/>
<dbReference type="EMBL" id="BPVZ01000022">
    <property type="protein sequence ID" value="GKV04652.1"/>
    <property type="molecule type" value="Genomic_DNA"/>
</dbReference>
<protein>
    <submittedName>
        <fullName evidence="1">Uncharacterized protein</fullName>
    </submittedName>
</protein>
<gene>
    <name evidence="1" type="ORF">SLEP1_g16785</name>
</gene>
<keyword evidence="2" id="KW-1185">Reference proteome</keyword>
<evidence type="ECO:0000313" key="1">
    <source>
        <dbReference type="EMBL" id="GKV04652.1"/>
    </source>
</evidence>
<sequence>MFKGSPLDLSSGVNELGPVLLFGQLDMAWLENVDSGQVSCELAVWDIPISSWKMSL</sequence>
<evidence type="ECO:0000313" key="2">
    <source>
        <dbReference type="Proteomes" id="UP001054252"/>
    </source>
</evidence>